<dbReference type="GO" id="GO:0003677">
    <property type="term" value="F:DNA binding"/>
    <property type="evidence" value="ECO:0007669"/>
    <property type="project" value="InterPro"/>
</dbReference>
<proteinExistence type="predicted"/>
<dbReference type="RefSeq" id="WP_000996063.1">
    <property type="nucleotide sequence ID" value="NZ_AERY01000145.1"/>
</dbReference>
<gene>
    <name evidence="1" type="ORF">BSF95_02075</name>
</gene>
<name>A0A385EVR5_ACIBA</name>
<dbReference type="EMBL" id="CP031743">
    <property type="protein sequence ID" value="AXQ90450.1"/>
    <property type="molecule type" value="Genomic_DNA"/>
</dbReference>
<dbReference type="InterPro" id="IPR010982">
    <property type="entry name" value="Lambda_DNA-bd_dom_sf"/>
</dbReference>
<dbReference type="SUPFAM" id="SSF47413">
    <property type="entry name" value="lambda repressor-like DNA-binding domains"/>
    <property type="match status" value="1"/>
</dbReference>
<reference evidence="1" key="1">
    <citation type="submission" date="2018-08" db="EMBL/GenBank/DDBJ databases">
        <title>Complete genome sequence of Acinetobacter baumannii strain WM99c.</title>
        <authorList>
            <person name="Nigro S.J."/>
            <person name="Wick R.R."/>
            <person name="Holt K.E."/>
            <person name="Hall R.M."/>
        </authorList>
    </citation>
    <scope>NUCLEOTIDE SEQUENCE</scope>
    <source>
        <strain evidence="1">WM99c</strain>
    </source>
</reference>
<organism evidence="1">
    <name type="scientific">Acinetobacter baumannii WM99c</name>
    <dbReference type="NCBI Taxonomy" id="945555"/>
    <lineage>
        <taxon>Bacteria</taxon>
        <taxon>Pseudomonadati</taxon>
        <taxon>Pseudomonadota</taxon>
        <taxon>Gammaproteobacteria</taxon>
        <taxon>Moraxellales</taxon>
        <taxon>Moraxellaceae</taxon>
        <taxon>Acinetobacter</taxon>
        <taxon>Acinetobacter calcoaceticus/baumannii complex</taxon>
    </lineage>
</organism>
<dbReference type="AlphaFoldDB" id="A0A385EVR5"/>
<dbReference type="Pfam" id="PF14549">
    <property type="entry name" value="P22_Cro"/>
    <property type="match status" value="1"/>
</dbReference>
<dbReference type="Gene3D" id="1.10.260.40">
    <property type="entry name" value="lambda repressor-like DNA-binding domains"/>
    <property type="match status" value="1"/>
</dbReference>
<protein>
    <submittedName>
        <fullName evidence="1">Uncharacterized protein</fullName>
    </submittedName>
</protein>
<evidence type="ECO:0000313" key="1">
    <source>
        <dbReference type="EMBL" id="AXQ90450.1"/>
    </source>
</evidence>
<accession>A0A385EVR5</accession>
<sequence length="83" mass="9115">MNDAQLIDKLGGVTAVARLLGITPPSVSGWKAIPLDKKIRLAVIAEDLGLTTRKELFPDNYQDIWIELRPQTTKSRNLGSLTA</sequence>